<keyword evidence="15" id="KW-1185">Reference proteome</keyword>
<accession>T1KHP5</accession>
<dbReference type="Gene3D" id="1.20.120.1630">
    <property type="match status" value="1"/>
</dbReference>
<feature type="transmembrane region" description="Helical" evidence="13">
    <location>
        <begin position="227"/>
        <end position="255"/>
    </location>
</feature>
<dbReference type="GO" id="GO:0005789">
    <property type="term" value="C:endoplasmic reticulum membrane"/>
    <property type="evidence" value="ECO:0007669"/>
    <property type="project" value="UniProtKB-SubCell"/>
</dbReference>
<dbReference type="AlphaFoldDB" id="T1KHP5"/>
<dbReference type="InterPro" id="IPR007269">
    <property type="entry name" value="ICMT_MeTrfase"/>
</dbReference>
<feature type="transmembrane region" description="Helical" evidence="13">
    <location>
        <begin position="21"/>
        <end position="40"/>
    </location>
</feature>
<dbReference type="PANTHER" id="PTHR12714:SF9">
    <property type="entry name" value="PROTEIN-S-ISOPRENYLCYSTEINE O-METHYLTRANSFERASE"/>
    <property type="match status" value="1"/>
</dbReference>
<keyword evidence="10 13" id="KW-0472">Membrane</keyword>
<evidence type="ECO:0000256" key="3">
    <source>
        <dbReference type="ARBA" id="ARBA00009140"/>
    </source>
</evidence>
<evidence type="ECO:0000256" key="12">
    <source>
        <dbReference type="ARBA" id="ARBA00023656"/>
    </source>
</evidence>
<keyword evidence="8 13" id="KW-0812">Transmembrane</keyword>
<feature type="transmembrane region" description="Helical" evidence="13">
    <location>
        <begin position="168"/>
        <end position="184"/>
    </location>
</feature>
<comment type="catalytic activity">
    <reaction evidence="1 13">
        <text>[protein]-C-terminal S-[(2E,6E)-farnesyl]-L-cysteine + S-adenosyl-L-methionine = [protein]-C-terminal S-[(2E,6E)-farnesyl]-L-cysteine methyl ester + S-adenosyl-L-homocysteine</text>
        <dbReference type="Rhea" id="RHEA:21672"/>
        <dbReference type="Rhea" id="RHEA-COMP:12125"/>
        <dbReference type="Rhea" id="RHEA-COMP:12126"/>
        <dbReference type="ChEBI" id="CHEBI:57856"/>
        <dbReference type="ChEBI" id="CHEBI:59789"/>
        <dbReference type="ChEBI" id="CHEBI:90510"/>
        <dbReference type="ChEBI" id="CHEBI:90511"/>
        <dbReference type="EC" id="2.1.1.100"/>
    </reaction>
</comment>
<comment type="subcellular location">
    <subcellularLocation>
        <location evidence="13">Endoplasmic reticulum membrane</location>
        <topology evidence="13">Multi-pass membrane protein</topology>
    </subcellularLocation>
    <subcellularLocation>
        <location evidence="2">Membrane</location>
        <topology evidence="2">Multi-pass membrane protein</topology>
    </subcellularLocation>
</comment>
<dbReference type="EMBL" id="CAEY01000077">
    <property type="status" value="NOT_ANNOTATED_CDS"/>
    <property type="molecule type" value="Genomic_DNA"/>
</dbReference>
<gene>
    <name evidence="14" type="primary">107363991</name>
</gene>
<dbReference type="HOGENOM" id="CLU_065200_0_1_1"/>
<dbReference type="GO" id="GO:0032259">
    <property type="term" value="P:methylation"/>
    <property type="evidence" value="ECO:0007669"/>
    <property type="project" value="UniProtKB-KW"/>
</dbReference>
<sequence length="295" mass="34493">MISSQLFHNLCPEGKLSLNSFTYSLVTCPIAFSLCFISSTNSLFNQLWFLLYLALILIVQLFCYFRYHHYNHDYQIIWRSTLLGSVFGLSLTYCFLIPIHWIPFFLFLVVVGLFHFSEYLVIAITKPKSVKIGSFMLNHSVAYHTALIAAVGEYFIELHFSHQIKSSTFVMFVGLIMCLAGDFLRKLAILTARSNFDHTIQTKKSRDHILVTHGVYSWSRHPSYVGWFWWAIGTQVLLANPVCVIVYTVVCWKFFHERIYDEEMLLVNFFGLEYIEYQRKVRTRLPFITGYPFGE</sequence>
<evidence type="ECO:0000256" key="6">
    <source>
        <dbReference type="ARBA" id="ARBA00022679"/>
    </source>
</evidence>
<evidence type="ECO:0000256" key="7">
    <source>
        <dbReference type="ARBA" id="ARBA00022691"/>
    </source>
</evidence>
<dbReference type="KEGG" id="tut:107363991"/>
<keyword evidence="13" id="KW-0256">Endoplasmic reticulum</keyword>
<dbReference type="PROSITE" id="PS51564">
    <property type="entry name" value="SAM_ICMT"/>
    <property type="match status" value="1"/>
</dbReference>
<evidence type="ECO:0000256" key="13">
    <source>
        <dbReference type="RuleBase" id="RU362022"/>
    </source>
</evidence>
<dbReference type="EC" id="2.1.1.100" evidence="4 13"/>
<organism evidence="14 15">
    <name type="scientific">Tetranychus urticae</name>
    <name type="common">Two-spotted spider mite</name>
    <dbReference type="NCBI Taxonomy" id="32264"/>
    <lineage>
        <taxon>Eukaryota</taxon>
        <taxon>Metazoa</taxon>
        <taxon>Ecdysozoa</taxon>
        <taxon>Arthropoda</taxon>
        <taxon>Chelicerata</taxon>
        <taxon>Arachnida</taxon>
        <taxon>Acari</taxon>
        <taxon>Acariformes</taxon>
        <taxon>Trombidiformes</taxon>
        <taxon>Prostigmata</taxon>
        <taxon>Eleutherengona</taxon>
        <taxon>Raphignathae</taxon>
        <taxon>Tetranychoidea</taxon>
        <taxon>Tetranychidae</taxon>
        <taxon>Tetranychus</taxon>
    </lineage>
</organism>
<feature type="transmembrane region" description="Helical" evidence="13">
    <location>
        <begin position="77"/>
        <end position="98"/>
    </location>
</feature>
<keyword evidence="5 13" id="KW-0489">Methyltransferase</keyword>
<dbReference type="InterPro" id="IPR025770">
    <property type="entry name" value="PPMT_MeTrfase"/>
</dbReference>
<dbReference type="STRING" id="32264.T1KHP5"/>
<dbReference type="EnsemblMetazoa" id="tetur11g05140.1">
    <property type="protein sequence ID" value="tetur11g05140.1"/>
    <property type="gene ID" value="tetur11g05140"/>
</dbReference>
<dbReference type="PANTHER" id="PTHR12714">
    <property type="entry name" value="PROTEIN-S ISOPRENYLCYSTEINE O-METHYLTRANSFERASE"/>
    <property type="match status" value="1"/>
</dbReference>
<evidence type="ECO:0000313" key="14">
    <source>
        <dbReference type="EnsemblMetazoa" id="tetur11g05140.1"/>
    </source>
</evidence>
<keyword evidence="6" id="KW-0808">Transferase</keyword>
<evidence type="ECO:0000256" key="2">
    <source>
        <dbReference type="ARBA" id="ARBA00004141"/>
    </source>
</evidence>
<evidence type="ECO:0000256" key="8">
    <source>
        <dbReference type="ARBA" id="ARBA00022692"/>
    </source>
</evidence>
<feature type="transmembrane region" description="Helical" evidence="13">
    <location>
        <begin position="46"/>
        <end position="65"/>
    </location>
</feature>
<dbReference type="OrthoDB" id="422086at2759"/>
<name>T1KHP5_TETUR</name>
<evidence type="ECO:0000256" key="4">
    <source>
        <dbReference type="ARBA" id="ARBA00012151"/>
    </source>
</evidence>
<comment type="similarity">
    <text evidence="3 13">Belongs to the class VI-like SAM-binding methyltransferase superfamily. Isoprenylcysteine carboxyl methyltransferase family.</text>
</comment>
<evidence type="ECO:0000256" key="11">
    <source>
        <dbReference type="ARBA" id="ARBA00023572"/>
    </source>
</evidence>
<feature type="transmembrane region" description="Helical" evidence="13">
    <location>
        <begin position="136"/>
        <end position="156"/>
    </location>
</feature>
<evidence type="ECO:0000313" key="15">
    <source>
        <dbReference type="Proteomes" id="UP000015104"/>
    </source>
</evidence>
<dbReference type="GO" id="GO:0004671">
    <property type="term" value="F:protein C-terminal S-isoprenylcysteine carboxyl O-methyltransferase activity"/>
    <property type="evidence" value="ECO:0007669"/>
    <property type="project" value="UniProtKB-EC"/>
</dbReference>
<dbReference type="eggNOG" id="KOG2628">
    <property type="taxonomic scope" value="Eukaryota"/>
</dbReference>
<evidence type="ECO:0000256" key="1">
    <source>
        <dbReference type="ARBA" id="ARBA00001450"/>
    </source>
</evidence>
<protein>
    <recommendedName>
        <fullName evidence="12 13">Protein-S-isoprenylcysteine O-methyltransferase</fullName>
        <ecNumber evidence="4 13">2.1.1.100</ecNumber>
    </recommendedName>
</protein>
<proteinExistence type="inferred from homology"/>
<reference evidence="14" key="2">
    <citation type="submission" date="2015-06" db="UniProtKB">
        <authorList>
            <consortium name="EnsemblMetazoa"/>
        </authorList>
    </citation>
    <scope>IDENTIFICATION</scope>
</reference>
<evidence type="ECO:0000256" key="5">
    <source>
        <dbReference type="ARBA" id="ARBA00022603"/>
    </source>
</evidence>
<dbReference type="OMA" id="YFGFFIW"/>
<feature type="transmembrane region" description="Helical" evidence="13">
    <location>
        <begin position="104"/>
        <end position="124"/>
    </location>
</feature>
<evidence type="ECO:0000256" key="9">
    <source>
        <dbReference type="ARBA" id="ARBA00022989"/>
    </source>
</evidence>
<keyword evidence="7 13" id="KW-0949">S-adenosyl-L-methionine</keyword>
<keyword evidence="9 13" id="KW-1133">Transmembrane helix</keyword>
<dbReference type="Proteomes" id="UP000015104">
    <property type="component" value="Unassembled WGS sequence"/>
</dbReference>
<comment type="function">
    <text evidence="11">Catalyzes the post-translational methylation of isoprenylated C-terminal cysteine residues.</text>
</comment>
<dbReference type="Pfam" id="PF04140">
    <property type="entry name" value="ICMT"/>
    <property type="match status" value="1"/>
</dbReference>
<evidence type="ECO:0000256" key="10">
    <source>
        <dbReference type="ARBA" id="ARBA00023136"/>
    </source>
</evidence>
<reference evidence="15" key="1">
    <citation type="submission" date="2011-08" db="EMBL/GenBank/DDBJ databases">
        <authorList>
            <person name="Rombauts S."/>
        </authorList>
    </citation>
    <scope>NUCLEOTIDE SEQUENCE</scope>
    <source>
        <strain evidence="15">London</strain>
    </source>
</reference>